<dbReference type="Proteomes" id="UP000613840">
    <property type="component" value="Unassembled WGS sequence"/>
</dbReference>
<dbReference type="AlphaFoldDB" id="A0A917SK83"/>
<protein>
    <recommendedName>
        <fullName evidence="3">Sulfotransferase family protein</fullName>
    </recommendedName>
</protein>
<dbReference type="SUPFAM" id="SSF52540">
    <property type="entry name" value="P-loop containing nucleoside triphosphate hydrolases"/>
    <property type="match status" value="1"/>
</dbReference>
<keyword evidence="2" id="KW-1185">Reference proteome</keyword>
<comment type="caution">
    <text evidence="1">The sequence shown here is derived from an EMBL/GenBank/DDBJ whole genome shotgun (WGS) entry which is preliminary data.</text>
</comment>
<organism evidence="1 2">
    <name type="scientific">Microlunatus endophyticus</name>
    <dbReference type="NCBI Taxonomy" id="1716077"/>
    <lineage>
        <taxon>Bacteria</taxon>
        <taxon>Bacillati</taxon>
        <taxon>Actinomycetota</taxon>
        <taxon>Actinomycetes</taxon>
        <taxon>Propionibacteriales</taxon>
        <taxon>Propionibacteriaceae</taxon>
        <taxon>Microlunatus</taxon>
    </lineage>
</organism>
<evidence type="ECO:0000313" key="1">
    <source>
        <dbReference type="EMBL" id="GGL83889.1"/>
    </source>
</evidence>
<dbReference type="InterPro" id="IPR027417">
    <property type="entry name" value="P-loop_NTPase"/>
</dbReference>
<accession>A0A917SK83</accession>
<sequence length="441" mass="49085">MLPARTRLLHIGPMKTGTTAVQAAASGRRKQLLAHGVRYPGRSFNQVRQIGGLIGWSVDVWRRTGRLGPDLLDVEASGVPDRRLWNELRAEIDADTQRRVFITHEFVSQVDDTTAARIVEAVGEPVHICITVRAPARIVPSLWAQGMRDDAQTEPFEDWLRRFFGRDVEQPASGRFQRAYDHGDLVQRWARLVGSQNVTVIVVDPSQPTLMTGAFEQMLGLPDGMLQWRTSNRALTAVEAELFRTANAELRDRGADWRTFFELVRKGAVRLGPERREVGPDERRVTLPPWAAEIVTADGQRFARAIRQSGVRVVGDLDTLAVAPETAEWHDIEQIPVAIAANALAGAVLAGQLQRDKFQAQLNSASARVAKLHAELMTERSKTLNEFAATIPSSQRADEVAAAFTSHELAAALKHRLLVRLRHGRTHSVPGRPPFRHTRNT</sequence>
<reference evidence="1" key="2">
    <citation type="submission" date="2020-09" db="EMBL/GenBank/DDBJ databases">
        <authorList>
            <person name="Sun Q."/>
            <person name="Zhou Y."/>
        </authorList>
    </citation>
    <scope>NUCLEOTIDE SEQUENCE</scope>
    <source>
        <strain evidence="1">CGMCC 4.7306</strain>
    </source>
</reference>
<name>A0A917SK83_9ACTN</name>
<gene>
    <name evidence="1" type="ORF">GCM10011575_47710</name>
</gene>
<evidence type="ECO:0008006" key="3">
    <source>
        <dbReference type="Google" id="ProtNLM"/>
    </source>
</evidence>
<dbReference type="EMBL" id="BMMZ01000022">
    <property type="protein sequence ID" value="GGL83889.1"/>
    <property type="molecule type" value="Genomic_DNA"/>
</dbReference>
<reference evidence="1" key="1">
    <citation type="journal article" date="2014" name="Int. J. Syst. Evol. Microbiol.">
        <title>Complete genome sequence of Corynebacterium casei LMG S-19264T (=DSM 44701T), isolated from a smear-ripened cheese.</title>
        <authorList>
            <consortium name="US DOE Joint Genome Institute (JGI-PGF)"/>
            <person name="Walter F."/>
            <person name="Albersmeier A."/>
            <person name="Kalinowski J."/>
            <person name="Ruckert C."/>
        </authorList>
    </citation>
    <scope>NUCLEOTIDE SEQUENCE</scope>
    <source>
        <strain evidence="1">CGMCC 4.7306</strain>
    </source>
</reference>
<dbReference type="Gene3D" id="3.40.50.300">
    <property type="entry name" value="P-loop containing nucleotide triphosphate hydrolases"/>
    <property type="match status" value="1"/>
</dbReference>
<proteinExistence type="predicted"/>
<evidence type="ECO:0000313" key="2">
    <source>
        <dbReference type="Proteomes" id="UP000613840"/>
    </source>
</evidence>